<keyword evidence="2" id="KW-1185">Reference proteome</keyword>
<protein>
    <submittedName>
        <fullName evidence="1">Uncharacterized protein</fullName>
    </submittedName>
</protein>
<name>A0A1J7I9U8_LUPAN</name>
<accession>A0A1J7I9U8</accession>
<evidence type="ECO:0000313" key="1">
    <source>
        <dbReference type="EMBL" id="OIW15346.1"/>
    </source>
</evidence>
<organism evidence="1 2">
    <name type="scientific">Lupinus angustifolius</name>
    <name type="common">Narrow-leaved blue lupine</name>
    <dbReference type="NCBI Taxonomy" id="3871"/>
    <lineage>
        <taxon>Eukaryota</taxon>
        <taxon>Viridiplantae</taxon>
        <taxon>Streptophyta</taxon>
        <taxon>Embryophyta</taxon>
        <taxon>Tracheophyta</taxon>
        <taxon>Spermatophyta</taxon>
        <taxon>Magnoliopsida</taxon>
        <taxon>eudicotyledons</taxon>
        <taxon>Gunneridae</taxon>
        <taxon>Pentapetalae</taxon>
        <taxon>rosids</taxon>
        <taxon>fabids</taxon>
        <taxon>Fabales</taxon>
        <taxon>Fabaceae</taxon>
        <taxon>Papilionoideae</taxon>
        <taxon>50 kb inversion clade</taxon>
        <taxon>genistoids sensu lato</taxon>
        <taxon>core genistoids</taxon>
        <taxon>Genisteae</taxon>
        <taxon>Lupinus</taxon>
    </lineage>
</organism>
<sequence>MEMAEGAALHAAVAMAHELRANRLPQHGLAVAVWRRTWSLHGSSVMVRSGSCAPMAELPGSMALVVATVPPETE</sequence>
<dbReference type="Gramene" id="OIW15346">
    <property type="protein sequence ID" value="OIW15346"/>
    <property type="gene ID" value="TanjilG_26719"/>
</dbReference>
<dbReference type="EMBL" id="CM007363">
    <property type="protein sequence ID" value="OIW15346.1"/>
    <property type="molecule type" value="Genomic_DNA"/>
</dbReference>
<gene>
    <name evidence="1" type="ORF">TanjilG_26719</name>
</gene>
<reference evidence="1 2" key="1">
    <citation type="journal article" date="2017" name="Plant Biotechnol. J.">
        <title>A comprehensive draft genome sequence for lupin (Lupinus angustifolius), an emerging health food: insights into plant-microbe interactions and legume evolution.</title>
        <authorList>
            <person name="Hane J.K."/>
            <person name="Ming Y."/>
            <person name="Kamphuis L.G."/>
            <person name="Nelson M.N."/>
            <person name="Garg G."/>
            <person name="Atkins C.A."/>
            <person name="Bayer P.E."/>
            <person name="Bravo A."/>
            <person name="Bringans S."/>
            <person name="Cannon S."/>
            <person name="Edwards D."/>
            <person name="Foley R."/>
            <person name="Gao L.L."/>
            <person name="Harrison M.J."/>
            <person name="Huang W."/>
            <person name="Hurgobin B."/>
            <person name="Li S."/>
            <person name="Liu C.W."/>
            <person name="McGrath A."/>
            <person name="Morahan G."/>
            <person name="Murray J."/>
            <person name="Weller J."/>
            <person name="Jian J."/>
            <person name="Singh K.B."/>
        </authorList>
    </citation>
    <scope>NUCLEOTIDE SEQUENCE [LARGE SCALE GENOMIC DNA]</scope>
    <source>
        <strain evidence="2">cv. Tanjil</strain>
        <tissue evidence="1">Whole plant</tissue>
    </source>
</reference>
<evidence type="ECO:0000313" key="2">
    <source>
        <dbReference type="Proteomes" id="UP000188354"/>
    </source>
</evidence>
<dbReference type="Proteomes" id="UP000188354">
    <property type="component" value="Chromosome LG03"/>
</dbReference>
<proteinExistence type="predicted"/>
<dbReference type="AlphaFoldDB" id="A0A1J7I9U8"/>